<name>A0A7Z0C3U1_9ACTN</name>
<dbReference type="AlphaFoldDB" id="A0A7Z0C3U1"/>
<keyword evidence="2" id="KW-0472">Membrane</keyword>
<organism evidence="3 4">
    <name type="scientific">Nocardioides marinus</name>
    <dbReference type="NCBI Taxonomy" id="374514"/>
    <lineage>
        <taxon>Bacteria</taxon>
        <taxon>Bacillati</taxon>
        <taxon>Actinomycetota</taxon>
        <taxon>Actinomycetes</taxon>
        <taxon>Propionibacteriales</taxon>
        <taxon>Nocardioidaceae</taxon>
        <taxon>Nocardioides</taxon>
    </lineage>
</organism>
<protein>
    <submittedName>
        <fullName evidence="3">Uncharacterized protein</fullName>
    </submittedName>
</protein>
<accession>A0A7Z0C3U1</accession>
<feature type="compositionally biased region" description="Pro residues" evidence="1">
    <location>
        <begin position="74"/>
        <end position="83"/>
    </location>
</feature>
<dbReference type="Proteomes" id="UP000537326">
    <property type="component" value="Unassembled WGS sequence"/>
</dbReference>
<feature type="transmembrane region" description="Helical" evidence="2">
    <location>
        <begin position="114"/>
        <end position="132"/>
    </location>
</feature>
<gene>
    <name evidence="3" type="ORF">BKA05_002142</name>
</gene>
<proteinExistence type="predicted"/>
<dbReference type="RefSeq" id="WP_179531435.1">
    <property type="nucleotide sequence ID" value="NZ_BAAAPP010000005.1"/>
</dbReference>
<keyword evidence="2" id="KW-0812">Transmembrane</keyword>
<dbReference type="EMBL" id="JACBZI010000001">
    <property type="protein sequence ID" value="NYI10627.1"/>
    <property type="molecule type" value="Genomic_DNA"/>
</dbReference>
<feature type="transmembrane region" description="Helical" evidence="2">
    <location>
        <begin position="89"/>
        <end position="108"/>
    </location>
</feature>
<reference evidence="3 4" key="1">
    <citation type="submission" date="2020-07" db="EMBL/GenBank/DDBJ databases">
        <title>Sequencing the genomes of 1000 actinobacteria strains.</title>
        <authorList>
            <person name="Klenk H.-P."/>
        </authorList>
    </citation>
    <scope>NUCLEOTIDE SEQUENCE [LARGE SCALE GENOMIC DNA]</scope>
    <source>
        <strain evidence="3 4">DSM 18248</strain>
    </source>
</reference>
<evidence type="ECO:0000313" key="3">
    <source>
        <dbReference type="EMBL" id="NYI10627.1"/>
    </source>
</evidence>
<feature type="compositionally biased region" description="Pro residues" evidence="1">
    <location>
        <begin position="31"/>
        <end position="41"/>
    </location>
</feature>
<keyword evidence="4" id="KW-1185">Reference proteome</keyword>
<keyword evidence="2" id="KW-1133">Transmembrane helix</keyword>
<comment type="caution">
    <text evidence="3">The sequence shown here is derived from an EMBL/GenBank/DDBJ whole genome shotgun (WGS) entry which is preliminary data.</text>
</comment>
<sequence length="148" mass="16208">MQREGDDEAWRSIVENFGERAELDDEHGPAPATPPEQPARPDPYAWAVADEPEEPAELAESAPAYAEDDDTYVPPDPPPLPVPEPDRGIAWAGVVGSPLLLLVSLLFGIGLPSWVGYLMVAWFVGGFCYLVARMPKEPRDPWDDGSRV</sequence>
<evidence type="ECO:0000256" key="2">
    <source>
        <dbReference type="SAM" id="Phobius"/>
    </source>
</evidence>
<feature type="region of interest" description="Disordered" evidence="1">
    <location>
        <begin position="1"/>
        <end position="84"/>
    </location>
</feature>
<evidence type="ECO:0000256" key="1">
    <source>
        <dbReference type="SAM" id="MobiDB-lite"/>
    </source>
</evidence>
<evidence type="ECO:0000313" key="4">
    <source>
        <dbReference type="Proteomes" id="UP000537326"/>
    </source>
</evidence>
<feature type="compositionally biased region" description="Basic and acidic residues" evidence="1">
    <location>
        <begin position="1"/>
        <end position="10"/>
    </location>
</feature>